<evidence type="ECO:0000256" key="5">
    <source>
        <dbReference type="ARBA" id="ARBA00022833"/>
    </source>
</evidence>
<feature type="binding site" evidence="7">
    <location>
        <position position="83"/>
    </location>
    <ligand>
        <name>Fe(3+)</name>
        <dbReference type="ChEBI" id="CHEBI:29034"/>
    </ligand>
</feature>
<keyword evidence="2 7" id="KW-0479">Metal-binding</keyword>
<comment type="similarity">
    <text evidence="7">Belongs to the metallo-dependent hydrolases superfamily. HutI family.</text>
</comment>
<dbReference type="GO" id="GO:0008270">
    <property type="term" value="F:zinc ion binding"/>
    <property type="evidence" value="ECO:0007669"/>
    <property type="project" value="UniProtKB-UniRule"/>
</dbReference>
<dbReference type="EC" id="3.5.2.7" evidence="1 7"/>
<dbReference type="GO" id="GO:0019557">
    <property type="term" value="P:L-histidine catabolic process to glutamate and formate"/>
    <property type="evidence" value="ECO:0007669"/>
    <property type="project" value="UniProtKB-UniPathway"/>
</dbReference>
<keyword evidence="3 7" id="KW-0378">Hydrolase</keyword>
<keyword evidence="4 7" id="KW-0369">Histidine metabolism</keyword>
<feature type="binding site" evidence="7">
    <location>
        <position position="90"/>
    </location>
    <ligand>
        <name>4-imidazolone-5-propanoate</name>
        <dbReference type="ChEBI" id="CHEBI:77893"/>
    </ligand>
</feature>
<dbReference type="Pfam" id="PF01979">
    <property type="entry name" value="Amidohydro_1"/>
    <property type="match status" value="1"/>
</dbReference>
<comment type="function">
    <text evidence="7">Catalyzes the hydrolytic cleavage of the carbon-nitrogen bond in imidazolone-5-propanoate to yield N-formimidoyl-L-glutamate. It is the third step in the universal histidine degradation pathway.</text>
</comment>
<keyword evidence="6 7" id="KW-0408">Iron</keyword>
<evidence type="ECO:0000256" key="1">
    <source>
        <dbReference type="ARBA" id="ARBA00012864"/>
    </source>
</evidence>
<name>A0A1G2KYY4_9BACT</name>
<evidence type="ECO:0000256" key="4">
    <source>
        <dbReference type="ARBA" id="ARBA00022808"/>
    </source>
</evidence>
<keyword evidence="7" id="KW-0963">Cytoplasm</keyword>
<feature type="binding site" evidence="7">
    <location>
        <position position="254"/>
    </location>
    <ligand>
        <name>4-imidazolone-5-propanoate</name>
        <dbReference type="ChEBI" id="CHEBI:77893"/>
    </ligand>
</feature>
<gene>
    <name evidence="7" type="primary">hutI</name>
    <name evidence="10" type="ORF">A3C16_03700</name>
</gene>
<dbReference type="GO" id="GO:0005737">
    <property type="term" value="C:cytoplasm"/>
    <property type="evidence" value="ECO:0007669"/>
    <property type="project" value="UniProtKB-SubCell"/>
</dbReference>
<dbReference type="Proteomes" id="UP000177811">
    <property type="component" value="Unassembled WGS sequence"/>
</dbReference>
<feature type="binding site" evidence="7">
    <location>
        <position position="251"/>
    </location>
    <ligand>
        <name>Zn(2+)</name>
        <dbReference type="ChEBI" id="CHEBI:29105"/>
    </ligand>
</feature>
<dbReference type="InterPro" id="IPR005920">
    <property type="entry name" value="HutI"/>
</dbReference>
<dbReference type="SUPFAM" id="SSF51556">
    <property type="entry name" value="Metallo-dependent hydrolases"/>
    <property type="match status" value="1"/>
</dbReference>
<comment type="caution">
    <text evidence="10">The sequence shown here is derived from an EMBL/GenBank/DDBJ whole genome shotgun (WGS) entry which is preliminary data.</text>
</comment>
<proteinExistence type="inferred from homology"/>
<dbReference type="UniPathway" id="UPA00379">
    <property type="reaction ID" value="UER00551"/>
</dbReference>
<dbReference type="Pfam" id="PF22039">
    <property type="entry name" value="HUTI_composite_bact"/>
    <property type="match status" value="1"/>
</dbReference>
<comment type="subcellular location">
    <subcellularLocation>
        <location evidence="7">Cytoplasm</location>
    </subcellularLocation>
</comment>
<evidence type="ECO:0000256" key="3">
    <source>
        <dbReference type="ARBA" id="ARBA00022801"/>
    </source>
</evidence>
<dbReference type="SUPFAM" id="SSF51338">
    <property type="entry name" value="Composite domain of metallo-dependent hydrolases"/>
    <property type="match status" value="1"/>
</dbReference>
<feature type="binding site" evidence="7">
    <location>
        <position position="335"/>
    </location>
    <ligand>
        <name>N-formimidoyl-L-glutamate</name>
        <dbReference type="ChEBI" id="CHEBI:58928"/>
    </ligand>
</feature>
<feature type="binding site" evidence="7">
    <location>
        <position position="186"/>
    </location>
    <ligand>
        <name>4-imidazolone-5-propanoate</name>
        <dbReference type="ChEBI" id="CHEBI:77893"/>
    </ligand>
</feature>
<sequence length="427" mass="46285">MLIITNAAELATCTSGYKGPKIGKDFRDCGIIKNGALAVMGEKIVAVGSTERILRRFPPRRGDHIIDASGKIVMPGFVDCHTHAVYAGSRAEEYRAKLGGVSYADAHKKRGGIFLTVAATRSATVDTLYRSARNTLSRMAACGTTTVEIKSGYGLSTESELRILRVIQELARSGPLDVAATFLGAHTVPLEYEHDRASYIRMVVNTMLPAIKKEGLAEYCDVFCDPLGFTPGEARKILTAAMRHGLRVRVHAEQTRRFGGMRVAAEFGASSADHCDFARTGDIRLLRTAGTTAVLFPGVQLHLMEWEKRGRMRARAEIIKKAGVPLALATDHNPGSSPIYSLKLIADLGMRFFGLTYEECLNAITINAAHALDRGDMLGSLEAGKQADILIADAPTIAEYLHAVGDGALVYVIKKGRVLFPRRGALR</sequence>
<dbReference type="NCBIfam" id="TIGR01224">
    <property type="entry name" value="hutI"/>
    <property type="match status" value="1"/>
</dbReference>
<feature type="binding site" evidence="7">
    <location>
        <position position="81"/>
    </location>
    <ligand>
        <name>Zn(2+)</name>
        <dbReference type="ChEBI" id="CHEBI:29105"/>
    </ligand>
</feature>
<comment type="catalytic activity">
    <reaction evidence="7">
        <text>4-imidazolone-5-propanoate + H2O = N-formimidoyl-L-glutamate</text>
        <dbReference type="Rhea" id="RHEA:23660"/>
        <dbReference type="ChEBI" id="CHEBI:15377"/>
        <dbReference type="ChEBI" id="CHEBI:58928"/>
        <dbReference type="ChEBI" id="CHEBI:77893"/>
        <dbReference type="EC" id="3.5.2.7"/>
    </reaction>
</comment>
<dbReference type="Gene3D" id="2.30.40.10">
    <property type="entry name" value="Urease, subunit C, domain 1"/>
    <property type="match status" value="1"/>
</dbReference>
<dbReference type="InterPro" id="IPR006680">
    <property type="entry name" value="Amidohydro-rel"/>
</dbReference>
<evidence type="ECO:0000256" key="2">
    <source>
        <dbReference type="ARBA" id="ARBA00022723"/>
    </source>
</evidence>
<organism evidence="10 11">
    <name type="scientific">Candidatus Sungbacteria bacterium RIFCSPHIGHO2_02_FULL_51_29</name>
    <dbReference type="NCBI Taxonomy" id="1802273"/>
    <lineage>
        <taxon>Bacteria</taxon>
        <taxon>Candidatus Sungiibacteriota</taxon>
    </lineage>
</organism>
<dbReference type="InterPro" id="IPR032466">
    <property type="entry name" value="Metal_Hydrolase"/>
</dbReference>
<dbReference type="HAMAP" id="MF_00372">
    <property type="entry name" value="HutI"/>
    <property type="match status" value="1"/>
</dbReference>
<dbReference type="GO" id="GO:0005506">
    <property type="term" value="F:iron ion binding"/>
    <property type="evidence" value="ECO:0007669"/>
    <property type="project" value="UniProtKB-UniRule"/>
</dbReference>
<evidence type="ECO:0000256" key="6">
    <source>
        <dbReference type="ARBA" id="ARBA00023004"/>
    </source>
</evidence>
<evidence type="ECO:0000313" key="11">
    <source>
        <dbReference type="Proteomes" id="UP000177811"/>
    </source>
</evidence>
<evidence type="ECO:0000259" key="9">
    <source>
        <dbReference type="Pfam" id="PF22039"/>
    </source>
</evidence>
<evidence type="ECO:0000256" key="7">
    <source>
        <dbReference type="HAMAP-Rule" id="MF_00372"/>
    </source>
</evidence>
<protein>
    <recommendedName>
        <fullName evidence="1 7">Imidazolonepropionase</fullName>
        <ecNumber evidence="1 7">3.5.2.7</ecNumber>
    </recommendedName>
    <alternativeName>
        <fullName evidence="7">Imidazolone-5-propionate hydrolase</fullName>
    </alternativeName>
</protein>
<feature type="binding site" evidence="7">
    <location>
        <position position="83"/>
    </location>
    <ligand>
        <name>Zn(2+)</name>
        <dbReference type="ChEBI" id="CHEBI:29105"/>
    </ligand>
</feature>
<dbReference type="PANTHER" id="PTHR42752">
    <property type="entry name" value="IMIDAZOLONEPROPIONASE"/>
    <property type="match status" value="1"/>
</dbReference>
<dbReference type="GO" id="GO:0019556">
    <property type="term" value="P:L-histidine catabolic process to glutamate and formamide"/>
    <property type="evidence" value="ECO:0007669"/>
    <property type="project" value="UniProtKB-UniRule"/>
</dbReference>
<feature type="binding site" evidence="7">
    <location>
        <position position="81"/>
    </location>
    <ligand>
        <name>Fe(3+)</name>
        <dbReference type="ChEBI" id="CHEBI:29034"/>
    </ligand>
</feature>
<comment type="cofactor">
    <cofactor evidence="7">
        <name>Zn(2+)</name>
        <dbReference type="ChEBI" id="CHEBI:29105"/>
    </cofactor>
    <cofactor evidence="7">
        <name>Fe(3+)</name>
        <dbReference type="ChEBI" id="CHEBI:29034"/>
    </cofactor>
    <text evidence="7">Binds 1 zinc or iron ion per subunit.</text>
</comment>
<feature type="binding site" evidence="7">
    <location>
        <position position="331"/>
    </location>
    <ligand>
        <name>Fe(3+)</name>
        <dbReference type="ChEBI" id="CHEBI:29034"/>
    </ligand>
</feature>
<feature type="domain" description="Amidohydrolase-related" evidence="8">
    <location>
        <begin position="72"/>
        <end position="418"/>
    </location>
</feature>
<dbReference type="Gene3D" id="3.20.20.140">
    <property type="entry name" value="Metal-dependent hydrolases"/>
    <property type="match status" value="1"/>
</dbReference>
<dbReference type="PANTHER" id="PTHR42752:SF1">
    <property type="entry name" value="IMIDAZOLONEPROPIONASE-RELATED"/>
    <property type="match status" value="1"/>
</dbReference>
<evidence type="ECO:0000313" key="10">
    <source>
        <dbReference type="EMBL" id="OHA03712.1"/>
    </source>
</evidence>
<evidence type="ECO:0000259" key="8">
    <source>
        <dbReference type="Pfam" id="PF01979"/>
    </source>
</evidence>
<dbReference type="InterPro" id="IPR054418">
    <property type="entry name" value="MQNX/HUTI_composite_N"/>
</dbReference>
<accession>A0A1G2KYY4</accession>
<feature type="binding site" evidence="7">
    <location>
        <position position="153"/>
    </location>
    <ligand>
        <name>N-formimidoyl-L-glutamate</name>
        <dbReference type="ChEBI" id="CHEBI:58928"/>
    </ligand>
</feature>
<feature type="binding site" evidence="7">
    <location>
        <position position="336"/>
    </location>
    <ligand>
        <name>4-imidazolone-5-propanoate</name>
        <dbReference type="ChEBI" id="CHEBI:77893"/>
    </ligand>
</feature>
<feature type="binding site" evidence="7">
    <location>
        <position position="331"/>
    </location>
    <ligand>
        <name>Zn(2+)</name>
        <dbReference type="ChEBI" id="CHEBI:29105"/>
    </ligand>
</feature>
<feature type="domain" description="Aminodeoxyfutalosine deaminase/Imidazolonepropionase-like composite" evidence="9">
    <location>
        <begin position="35"/>
        <end position="58"/>
    </location>
</feature>
<feature type="binding site" evidence="7">
    <location>
        <position position="251"/>
    </location>
    <ligand>
        <name>Fe(3+)</name>
        <dbReference type="ChEBI" id="CHEBI:29034"/>
    </ligand>
</feature>
<feature type="binding site" evidence="7">
    <location>
        <position position="153"/>
    </location>
    <ligand>
        <name>4-imidazolone-5-propanoate</name>
        <dbReference type="ChEBI" id="CHEBI:77893"/>
    </ligand>
</feature>
<comment type="pathway">
    <text evidence="7">Amino-acid degradation; L-histidine degradation into L-glutamate; N-formimidoyl-L-glutamate from L-histidine: step 3/3.</text>
</comment>
<dbReference type="GO" id="GO:0050480">
    <property type="term" value="F:imidazolonepropionase activity"/>
    <property type="evidence" value="ECO:0007669"/>
    <property type="project" value="UniProtKB-UniRule"/>
</dbReference>
<dbReference type="EMBL" id="MHQL01000010">
    <property type="protein sequence ID" value="OHA03712.1"/>
    <property type="molecule type" value="Genomic_DNA"/>
</dbReference>
<feature type="binding site" evidence="7">
    <location>
        <position position="333"/>
    </location>
    <ligand>
        <name>N-formimidoyl-L-glutamate</name>
        <dbReference type="ChEBI" id="CHEBI:58928"/>
    </ligand>
</feature>
<keyword evidence="5 7" id="KW-0862">Zinc</keyword>
<reference evidence="10 11" key="1">
    <citation type="journal article" date="2016" name="Nat. Commun.">
        <title>Thousands of microbial genomes shed light on interconnected biogeochemical processes in an aquifer system.</title>
        <authorList>
            <person name="Anantharaman K."/>
            <person name="Brown C.T."/>
            <person name="Hug L.A."/>
            <person name="Sharon I."/>
            <person name="Castelle C.J."/>
            <person name="Probst A.J."/>
            <person name="Thomas B.C."/>
            <person name="Singh A."/>
            <person name="Wilkins M.J."/>
            <person name="Karaoz U."/>
            <person name="Brodie E.L."/>
            <person name="Williams K.H."/>
            <person name="Hubbard S.S."/>
            <person name="Banfield J.F."/>
        </authorList>
    </citation>
    <scope>NUCLEOTIDE SEQUENCE [LARGE SCALE GENOMIC DNA]</scope>
</reference>
<dbReference type="InterPro" id="IPR011059">
    <property type="entry name" value="Metal-dep_hydrolase_composite"/>
</dbReference>
<dbReference type="AlphaFoldDB" id="A0A1G2KYY4"/>